<keyword evidence="2" id="KW-0812">Transmembrane</keyword>
<feature type="transmembrane region" description="Helical" evidence="2">
    <location>
        <begin position="1169"/>
        <end position="1189"/>
    </location>
</feature>
<reference evidence="4" key="2">
    <citation type="submission" date="2022-10" db="EMBL/GenBank/DDBJ databases">
        <authorList>
            <consortium name="ENA_rothamsted_submissions"/>
            <consortium name="culmorum"/>
            <person name="King R."/>
        </authorList>
    </citation>
    <scope>NUCLEOTIDE SEQUENCE</scope>
</reference>
<dbReference type="InterPro" id="IPR053033">
    <property type="entry name" value="Androglobin-like"/>
</dbReference>
<evidence type="ECO:0000313" key="4">
    <source>
        <dbReference type="EMBL" id="CAH1731724.1"/>
    </source>
</evidence>
<proteinExistence type="predicted"/>
<reference evidence="4" key="1">
    <citation type="submission" date="2022-02" db="EMBL/GenBank/DDBJ databases">
        <authorList>
            <person name="King R."/>
        </authorList>
    </citation>
    <scope>NUCLEOTIDE SEQUENCE</scope>
</reference>
<keyword evidence="2" id="KW-1133">Transmembrane helix</keyword>
<evidence type="ECO:0000256" key="1">
    <source>
        <dbReference type="PROSITE-ProRule" id="PRU00239"/>
    </source>
</evidence>
<evidence type="ECO:0000313" key="5">
    <source>
        <dbReference type="Proteomes" id="UP001154329"/>
    </source>
</evidence>
<accession>A0A9P0JCY6</accession>
<dbReference type="InterPro" id="IPR001300">
    <property type="entry name" value="Peptidase_C2_calpain_cat"/>
</dbReference>
<gene>
    <name evidence="4" type="ORF">APHIGO_LOCUS8384</name>
</gene>
<dbReference type="GO" id="GO:0004198">
    <property type="term" value="F:calcium-dependent cysteine-type endopeptidase activity"/>
    <property type="evidence" value="ECO:0007669"/>
    <property type="project" value="InterPro"/>
</dbReference>
<dbReference type="GO" id="GO:0006508">
    <property type="term" value="P:proteolysis"/>
    <property type="evidence" value="ECO:0007669"/>
    <property type="project" value="InterPro"/>
</dbReference>
<comment type="caution">
    <text evidence="1">Lacks conserved residue(s) required for the propagation of feature annotation.</text>
</comment>
<dbReference type="InterPro" id="IPR038765">
    <property type="entry name" value="Papain-like_cys_pep_sf"/>
</dbReference>
<keyword evidence="5" id="KW-1185">Reference proteome</keyword>
<protein>
    <recommendedName>
        <fullName evidence="3">Calpain catalytic domain-containing protein</fullName>
    </recommendedName>
</protein>
<dbReference type="Proteomes" id="UP001154329">
    <property type="component" value="Chromosome 3"/>
</dbReference>
<organism evidence="4 5">
    <name type="scientific">Aphis gossypii</name>
    <name type="common">Cotton aphid</name>
    <dbReference type="NCBI Taxonomy" id="80765"/>
    <lineage>
        <taxon>Eukaryota</taxon>
        <taxon>Metazoa</taxon>
        <taxon>Ecdysozoa</taxon>
        <taxon>Arthropoda</taxon>
        <taxon>Hexapoda</taxon>
        <taxon>Insecta</taxon>
        <taxon>Pterygota</taxon>
        <taxon>Neoptera</taxon>
        <taxon>Paraneoptera</taxon>
        <taxon>Hemiptera</taxon>
        <taxon>Sternorrhyncha</taxon>
        <taxon>Aphidomorpha</taxon>
        <taxon>Aphidoidea</taxon>
        <taxon>Aphididae</taxon>
        <taxon>Aphidini</taxon>
        <taxon>Aphis</taxon>
        <taxon>Aphis</taxon>
    </lineage>
</organism>
<keyword evidence="2" id="KW-0472">Membrane</keyword>
<dbReference type="EMBL" id="OU899036">
    <property type="protein sequence ID" value="CAH1731724.1"/>
    <property type="molecule type" value="Genomic_DNA"/>
</dbReference>
<evidence type="ECO:0000256" key="2">
    <source>
        <dbReference type="SAM" id="Phobius"/>
    </source>
</evidence>
<dbReference type="SUPFAM" id="SSF54001">
    <property type="entry name" value="Cysteine proteinases"/>
    <property type="match status" value="1"/>
</dbReference>
<feature type="domain" description="Calpain catalytic" evidence="3">
    <location>
        <begin position="54"/>
        <end position="196"/>
    </location>
</feature>
<sequence>MSYNDSMFLPPWNAWSNDFINTENWDEYNDQLVFKHPGGHVCLPIEIAQSVKLWKRPGEIFSSDGLVVQSKGNANDIDNLLAVNEPLMNIKVYRWILYHIVLYTSRFKNKWPQPWHPSSLVFSRCKTEVAWNKKSKPEYNPFGKYWLKLFYMGKFRMICVSDHLPISADGRILLPLCEDNKVLWLPLLVKGLLRIYSLTDEFDQFNTITCLTGWSCIQTNCQLISKDNVWSSILSHSSNTVSDIGHVDSDSKHKNKKNPKHKDCYQLRTITGSQLCHHDEFMSIYGANPPNSIVVGLTLSPTIYKENNPKPITGYSQPLFLNYAKTVKNKSLPTWKKYRWTKWATDNNLIKKHELSDFMRLVNVFAPCATILNETSPLMKLLNKYKSNEYDDQYELDFAYLKPFTSSIEIYLKKYQSFRFFKSVIFQHEESPMSDIDPSTQNNCCAFIHFESPYCQSMLFTLSVCKNYTIHNGNIELDAPSNRYAIECPYINVEQFLWYETKLPTPLSTIRSRGVSNVVINFKPGVNVLKIWGELPAKYSLTIESTVDFSVLHTKQTVYEKLINKPKSLTSLLVSTKQVFSQLCSTEPNTGDRGQNLLKFYSSFMPYSVNNEPELKKIERLSIISKQVQTAMVNILGTKFLNDVQVMTDLYTELQELLQNKSLGLKEISALGLKPKPIQKSKPAQSHHKKMKNEKSIVIKKSLIKSKINHGKNTFASTVSKVHSKQTTSKIIYAQMFEILCNVLHSDEIDLDEYHFKNDLFNYVVNIVFDDNTTKPIDTLLLFRLELNTHPTAELVPTIIKFSNKNNNNININVTLIDNDTQLEVITMNIDMNMYMVRNTTKGYTLIGWSSEKIVDYKNVSYKLELFGRPYEILHSCGTQKDYSLQKYNTTVCDNIYTPDYVIKHVKNRFYMPNAENLLARAILNIEKAALYTIYCHLEHLDDVMMEIRVVDLNLTGDSSTVYASSRARGKTVLISAVFLDPNLNNNSQSKESETKESEAENSTSIVFVIEVILIKNIDIDYINIRNDINQYDWTISCTYDKKATGITLETTDVDYNFHFISSIPHQIQPPAILQKSQNKIPAISNSNVTNQTDKNDSLTPSLDFREMFELMTANQDLIKEQFVDNDSNELLTEETTTLVNTIKDITNQQDITVNLLNSVVENKAESRLVLLEIFFLCFIAVLTSYIYLQNTVDELHKQVLNLLQIQRKSNMNVKQSRMMKKKSRAN</sequence>
<dbReference type="PANTHER" id="PTHR46298:SF1">
    <property type="entry name" value="ANDROGLOBIN"/>
    <property type="match status" value="1"/>
</dbReference>
<dbReference type="AlphaFoldDB" id="A0A9P0JCY6"/>
<dbReference type="PROSITE" id="PS50203">
    <property type="entry name" value="CALPAIN_CAT"/>
    <property type="match status" value="1"/>
</dbReference>
<dbReference type="PANTHER" id="PTHR46298">
    <property type="entry name" value="ANDROGLOBIN"/>
    <property type="match status" value="1"/>
</dbReference>
<evidence type="ECO:0000259" key="3">
    <source>
        <dbReference type="PROSITE" id="PS50203"/>
    </source>
</evidence>
<name>A0A9P0JCY6_APHGO</name>